<organism evidence="3 4">
    <name type="scientific">Gracilibacillus boraciitolerans JCM 21714</name>
    <dbReference type="NCBI Taxonomy" id="1298598"/>
    <lineage>
        <taxon>Bacteria</taxon>
        <taxon>Bacillati</taxon>
        <taxon>Bacillota</taxon>
        <taxon>Bacilli</taxon>
        <taxon>Bacillales</taxon>
        <taxon>Bacillaceae</taxon>
        <taxon>Gracilibacillus</taxon>
    </lineage>
</organism>
<feature type="domain" description="Signal transduction histidine kinase internal region" evidence="2">
    <location>
        <begin position="386"/>
        <end position="436"/>
    </location>
</feature>
<feature type="transmembrane region" description="Helical" evidence="1">
    <location>
        <begin position="21"/>
        <end position="41"/>
    </location>
</feature>
<gene>
    <name evidence="3" type="ORF">JCM21714_2301</name>
</gene>
<keyword evidence="3" id="KW-0808">Transferase</keyword>
<dbReference type="Gene3D" id="6.10.340.10">
    <property type="match status" value="1"/>
</dbReference>
<keyword evidence="1" id="KW-1133">Transmembrane helix</keyword>
<name>W4VKE7_9BACI</name>
<proteinExistence type="predicted"/>
<dbReference type="PANTHER" id="PTHR42713:SF2">
    <property type="entry name" value="TWO-COMPONENT SENSOR KINASE YESM"/>
    <property type="match status" value="1"/>
</dbReference>
<comment type="caution">
    <text evidence="3">The sequence shown here is derived from an EMBL/GenBank/DDBJ whole genome shotgun (WGS) entry which is preliminary data.</text>
</comment>
<dbReference type="GO" id="GO:0016020">
    <property type="term" value="C:membrane"/>
    <property type="evidence" value="ECO:0007669"/>
    <property type="project" value="InterPro"/>
</dbReference>
<protein>
    <submittedName>
        <fullName evidence="3">Two-component sensor histidine kinase</fullName>
    </submittedName>
</protein>
<dbReference type="InterPro" id="IPR051552">
    <property type="entry name" value="HptR"/>
</dbReference>
<dbReference type="PANTHER" id="PTHR42713">
    <property type="entry name" value="HISTIDINE KINASE-RELATED"/>
    <property type="match status" value="1"/>
</dbReference>
<keyword evidence="4" id="KW-1185">Reference proteome</keyword>
<evidence type="ECO:0000313" key="3">
    <source>
        <dbReference type="EMBL" id="GAE93244.1"/>
    </source>
</evidence>
<reference evidence="3 4" key="1">
    <citation type="journal article" date="2014" name="Genome Announc.">
        <title>Draft Genome Sequence of the Boron-Tolerant and Moderately Halotolerant Bacterium Gracilibacillus boraciitolerans JCM 21714T.</title>
        <authorList>
            <person name="Ahmed I."/>
            <person name="Oshima K."/>
            <person name="Suda W."/>
            <person name="Kitamura K."/>
            <person name="Iida T."/>
            <person name="Ohmori Y."/>
            <person name="Fujiwara T."/>
            <person name="Hattori M."/>
            <person name="Ohkuma M."/>
        </authorList>
    </citation>
    <scope>NUCLEOTIDE SEQUENCE [LARGE SCALE GENOMIC DNA]</scope>
    <source>
        <strain evidence="3 4">JCM 21714</strain>
    </source>
</reference>
<dbReference type="RefSeq" id="WP_052000484.1">
    <property type="nucleotide sequence ID" value="NZ_BAVS01000010.1"/>
</dbReference>
<evidence type="ECO:0000259" key="2">
    <source>
        <dbReference type="Pfam" id="PF06580"/>
    </source>
</evidence>
<keyword evidence="3" id="KW-0418">Kinase</keyword>
<sequence>MKRICKSFISLFQRQYIRTRFLIVMILLSVLPLILLGIISFNIAKNTMSEKHVETNQNHLETINDVADLMFDNVIKLHRLILSNSRLQQELKVSAKSEDGERGVIGGNDPALQIQRIMSQYFIDQNNINSVCLIDNRYRAVCYGRSDNLGIYEGNTQDVVNSDWHQEIVRAKGKEVFFSHNVLLGDDVPSSTFSTVKLLLDPNEYPFQKLGILIVNLDKKVFSKMLPDESNHFTVQDENNQTIFDSRNNNDRYVNPRSLEELQNQGYLITNAKNTTTNWTFATAVSPEVLFKETHEISRLTITIVLIISLASIILSIVLSKSITKPLAKIKRMMLDWSKGGKKEFKEQFQDDEIGGVIAETFKKVSWENDELNRRVINLQLKEREAELRILQSQINPHFLYNTLDSIYWMAIIEKQDNIAQMAISLSESFKLALNRGGRKLCQSKKN</sequence>
<keyword evidence="1" id="KW-0812">Transmembrane</keyword>
<dbReference type="EMBL" id="BAVS01000010">
    <property type="protein sequence ID" value="GAE93244.1"/>
    <property type="molecule type" value="Genomic_DNA"/>
</dbReference>
<dbReference type="Pfam" id="PF06580">
    <property type="entry name" value="His_kinase"/>
    <property type="match status" value="1"/>
</dbReference>
<accession>W4VKE7</accession>
<keyword evidence="1" id="KW-0472">Membrane</keyword>
<dbReference type="eggNOG" id="COG2972">
    <property type="taxonomic scope" value="Bacteria"/>
</dbReference>
<evidence type="ECO:0000313" key="4">
    <source>
        <dbReference type="Proteomes" id="UP000019102"/>
    </source>
</evidence>
<dbReference type="STRING" id="1298598.JCM21714_2301"/>
<feature type="transmembrane region" description="Helical" evidence="1">
    <location>
        <begin position="300"/>
        <end position="324"/>
    </location>
</feature>
<dbReference type="AlphaFoldDB" id="W4VKE7"/>
<dbReference type="OrthoDB" id="9776552at2"/>
<evidence type="ECO:0000256" key="1">
    <source>
        <dbReference type="SAM" id="Phobius"/>
    </source>
</evidence>
<dbReference type="Proteomes" id="UP000019102">
    <property type="component" value="Unassembled WGS sequence"/>
</dbReference>
<dbReference type="InterPro" id="IPR010559">
    <property type="entry name" value="Sig_transdc_His_kin_internal"/>
</dbReference>
<dbReference type="GO" id="GO:0000155">
    <property type="term" value="F:phosphorelay sensor kinase activity"/>
    <property type="evidence" value="ECO:0007669"/>
    <property type="project" value="InterPro"/>
</dbReference>